<protein>
    <submittedName>
        <fullName evidence="4">ADP-ribose glycohydrolase MACROD2</fullName>
    </submittedName>
</protein>
<feature type="region of interest" description="Disordered" evidence="1">
    <location>
        <begin position="275"/>
        <end position="301"/>
    </location>
</feature>
<dbReference type="PANTHER" id="PTHR11106:SF27">
    <property type="entry name" value="MACRO DOMAIN-CONTAINING PROTEIN"/>
    <property type="match status" value="1"/>
</dbReference>
<keyword evidence="2" id="KW-0472">Membrane</keyword>
<reference evidence="4" key="1">
    <citation type="journal article" date="2023" name="G3 (Bethesda)">
        <title>Whole genome assembly and annotation of the endangered Caribbean coral Acropora cervicornis.</title>
        <authorList>
            <person name="Selwyn J.D."/>
            <person name="Vollmer S.V."/>
        </authorList>
    </citation>
    <scope>NUCLEOTIDE SEQUENCE</scope>
    <source>
        <strain evidence="4">K2</strain>
    </source>
</reference>
<evidence type="ECO:0000259" key="3">
    <source>
        <dbReference type="PROSITE" id="PS51154"/>
    </source>
</evidence>
<proteinExistence type="predicted"/>
<feature type="transmembrane region" description="Helical" evidence="2">
    <location>
        <begin position="187"/>
        <end position="210"/>
    </location>
</feature>
<dbReference type="CDD" id="cd02908">
    <property type="entry name" value="Macro_OAADPr_deacetylase"/>
    <property type="match status" value="1"/>
</dbReference>
<reference evidence="4" key="2">
    <citation type="journal article" date="2023" name="Science">
        <title>Genomic signatures of disease resistance in endangered staghorn corals.</title>
        <authorList>
            <person name="Vollmer S.V."/>
            <person name="Selwyn J.D."/>
            <person name="Despard B.A."/>
            <person name="Roesel C.L."/>
        </authorList>
    </citation>
    <scope>NUCLEOTIDE SEQUENCE</scope>
    <source>
        <strain evidence="4">K2</strain>
    </source>
</reference>
<feature type="compositionally biased region" description="Basic and acidic residues" evidence="1">
    <location>
        <begin position="290"/>
        <end position="301"/>
    </location>
</feature>
<dbReference type="GO" id="GO:0042278">
    <property type="term" value="P:purine nucleoside metabolic process"/>
    <property type="evidence" value="ECO:0007669"/>
    <property type="project" value="TreeGrafter"/>
</dbReference>
<dbReference type="GO" id="GO:0140293">
    <property type="term" value="F:ADP-ribosylglutamate hydrolase activity"/>
    <property type="evidence" value="ECO:0007669"/>
    <property type="project" value="TreeGrafter"/>
</dbReference>
<dbReference type="GO" id="GO:0140291">
    <property type="term" value="P:peptidyl-glutamate ADP-deribosylation"/>
    <property type="evidence" value="ECO:0007669"/>
    <property type="project" value="TreeGrafter"/>
</dbReference>
<dbReference type="PANTHER" id="PTHR11106">
    <property type="entry name" value="GANGLIOSIDE INDUCED DIFFERENTIATION ASSOCIATED PROTEIN 2-RELATED"/>
    <property type="match status" value="1"/>
</dbReference>
<dbReference type="EMBL" id="JARQWQ010000034">
    <property type="protein sequence ID" value="KAK2560886.1"/>
    <property type="molecule type" value="Genomic_DNA"/>
</dbReference>
<evidence type="ECO:0000256" key="1">
    <source>
        <dbReference type="SAM" id="MobiDB-lite"/>
    </source>
</evidence>
<dbReference type="InterPro" id="IPR002589">
    <property type="entry name" value="Macro_dom"/>
</dbReference>
<evidence type="ECO:0000256" key="2">
    <source>
        <dbReference type="SAM" id="Phobius"/>
    </source>
</evidence>
<evidence type="ECO:0000313" key="4">
    <source>
        <dbReference type="EMBL" id="KAK2560886.1"/>
    </source>
</evidence>
<keyword evidence="2" id="KW-1133">Transmembrane helix</keyword>
<feature type="domain" description="Macro" evidence="3">
    <location>
        <begin position="82"/>
        <end position="265"/>
    </location>
</feature>
<keyword evidence="2" id="KW-0812">Transmembrane</keyword>
<dbReference type="GO" id="GO:0005654">
    <property type="term" value="C:nucleoplasm"/>
    <property type="evidence" value="ECO:0007669"/>
    <property type="project" value="TreeGrafter"/>
</dbReference>
<dbReference type="Proteomes" id="UP001249851">
    <property type="component" value="Unassembled WGS sequence"/>
</dbReference>
<evidence type="ECO:0000313" key="5">
    <source>
        <dbReference type="Proteomes" id="UP001249851"/>
    </source>
</evidence>
<dbReference type="PROSITE" id="PS51154">
    <property type="entry name" value="MACRO"/>
    <property type="match status" value="1"/>
</dbReference>
<name>A0AAD9QH74_ACRCE</name>
<dbReference type="SMART" id="SM00506">
    <property type="entry name" value="A1pp"/>
    <property type="match status" value="1"/>
</dbReference>
<dbReference type="GO" id="GO:0006974">
    <property type="term" value="P:DNA damage response"/>
    <property type="evidence" value="ECO:0007669"/>
    <property type="project" value="TreeGrafter"/>
</dbReference>
<sequence>MKMEEQTGGKRKAEALENSEPEISERKSPWSKFDKMPLDEKRELYRCGKDFVTLDSILKWSEYLRENVHTIFRKKRDKKTEKPSFEVNEGLNEKISLWRGDITTLEIDGIVNAVDGCIHRAAGSTLKEECKRLNGCQTGEAKITSGHKLPAKYVIHTVGPIGKQEKELRSCYSECLNLVTKYNLRSVVMYFFTILYTQAFCCVSTGIYGYPIYDATSVALETVRRWLELKDEKGNKNADLVDRIIFCIFLEEDLDVYQLLLLKYFPSEESVEQQSHQQEMDVTEPNQAKGNDDDKPTEEKGGRKSGVFLRFVLWIVQKFRQFFRWFV</sequence>
<feature type="region of interest" description="Disordered" evidence="1">
    <location>
        <begin position="1"/>
        <end position="31"/>
    </location>
</feature>
<feature type="compositionally biased region" description="Basic and acidic residues" evidence="1">
    <location>
        <begin position="1"/>
        <end position="15"/>
    </location>
</feature>
<dbReference type="Gene3D" id="3.40.220.10">
    <property type="entry name" value="Leucine Aminopeptidase, subunit E, domain 1"/>
    <property type="match status" value="1"/>
</dbReference>
<dbReference type="Pfam" id="PF01661">
    <property type="entry name" value="Macro"/>
    <property type="match status" value="1"/>
</dbReference>
<accession>A0AAD9QH74</accession>
<dbReference type="AlphaFoldDB" id="A0AAD9QH74"/>
<keyword evidence="5" id="KW-1185">Reference proteome</keyword>
<comment type="caution">
    <text evidence="4">The sequence shown here is derived from an EMBL/GenBank/DDBJ whole genome shotgun (WGS) entry which is preliminary data.</text>
</comment>
<dbReference type="SUPFAM" id="SSF52949">
    <property type="entry name" value="Macro domain-like"/>
    <property type="match status" value="1"/>
</dbReference>
<organism evidence="4 5">
    <name type="scientific">Acropora cervicornis</name>
    <name type="common">Staghorn coral</name>
    <dbReference type="NCBI Taxonomy" id="6130"/>
    <lineage>
        <taxon>Eukaryota</taxon>
        <taxon>Metazoa</taxon>
        <taxon>Cnidaria</taxon>
        <taxon>Anthozoa</taxon>
        <taxon>Hexacorallia</taxon>
        <taxon>Scleractinia</taxon>
        <taxon>Astrocoeniina</taxon>
        <taxon>Acroporidae</taxon>
        <taxon>Acropora</taxon>
    </lineage>
</organism>
<dbReference type="InterPro" id="IPR043472">
    <property type="entry name" value="Macro_dom-like"/>
</dbReference>
<gene>
    <name evidence="4" type="ORF">P5673_015993</name>
</gene>